<protein>
    <submittedName>
        <fullName evidence="4">Glycosyltransferase family 4 protein</fullName>
    </submittedName>
</protein>
<name>A0ABS9X6I0_9GAMM</name>
<evidence type="ECO:0000259" key="3">
    <source>
        <dbReference type="Pfam" id="PF13439"/>
    </source>
</evidence>
<feature type="domain" description="Glycosyl transferase family 1" evidence="2">
    <location>
        <begin position="165"/>
        <end position="326"/>
    </location>
</feature>
<gene>
    <name evidence="4" type="ORF">L3081_18815</name>
</gene>
<sequence>MTKKILVVTNMYPNKKSPAAGIFVKKMTQQLQDNKDFSIELWVIPTVSNKLIAYCLFYFGFIIKLLKFRPKIVYCHFVSHTGLLGVLAKTLLGCKLVLNCHGTDVMNSIGGNKFKYKLNNYLFSCADKIIVPSAFLQSVVLKNFAVLSSKMFIYPSGGVFIPDDEANKNDNRQQAATVKIGYVGRLIESKGIKVLTSALSKLDHVELCVAGGGDISLVANNLNPKVKLTYLGEVPQLALREMYEQIDLLIFPTLLQESLGLTPLEAMAFSVPVIGSNIGAVSEYVVNEKTGFLITPGSVEELETAIVKFTKMTAEQRDVLKTNARHMAISYDEGSISHALVKLIRDLA</sequence>
<evidence type="ECO:0000313" key="5">
    <source>
        <dbReference type="Proteomes" id="UP001139646"/>
    </source>
</evidence>
<dbReference type="Proteomes" id="UP001139646">
    <property type="component" value="Unassembled WGS sequence"/>
</dbReference>
<dbReference type="InterPro" id="IPR001296">
    <property type="entry name" value="Glyco_trans_1"/>
</dbReference>
<dbReference type="RefSeq" id="WP_242287739.1">
    <property type="nucleotide sequence ID" value="NZ_JAKKSL010000004.1"/>
</dbReference>
<organism evidence="4 5">
    <name type="scientific">Colwellia maritima</name>
    <dbReference type="NCBI Taxonomy" id="2912588"/>
    <lineage>
        <taxon>Bacteria</taxon>
        <taxon>Pseudomonadati</taxon>
        <taxon>Pseudomonadota</taxon>
        <taxon>Gammaproteobacteria</taxon>
        <taxon>Alteromonadales</taxon>
        <taxon>Colwelliaceae</taxon>
        <taxon>Colwellia</taxon>
    </lineage>
</organism>
<dbReference type="PANTHER" id="PTHR45947:SF3">
    <property type="entry name" value="SULFOQUINOVOSYL TRANSFERASE SQD2"/>
    <property type="match status" value="1"/>
</dbReference>
<evidence type="ECO:0000256" key="1">
    <source>
        <dbReference type="SAM" id="Phobius"/>
    </source>
</evidence>
<dbReference type="Pfam" id="PF00534">
    <property type="entry name" value="Glycos_transf_1"/>
    <property type="match status" value="1"/>
</dbReference>
<feature type="domain" description="Glycosyltransferase subfamily 4-like N-terminal" evidence="3">
    <location>
        <begin position="40"/>
        <end position="155"/>
    </location>
</feature>
<dbReference type="Pfam" id="PF13439">
    <property type="entry name" value="Glyco_transf_4"/>
    <property type="match status" value="1"/>
</dbReference>
<dbReference type="SUPFAM" id="SSF53756">
    <property type="entry name" value="UDP-Glycosyltransferase/glycogen phosphorylase"/>
    <property type="match status" value="1"/>
</dbReference>
<keyword evidence="5" id="KW-1185">Reference proteome</keyword>
<accession>A0ABS9X6I0</accession>
<feature type="transmembrane region" description="Helical" evidence="1">
    <location>
        <begin position="41"/>
        <end position="61"/>
    </location>
</feature>
<evidence type="ECO:0000259" key="2">
    <source>
        <dbReference type="Pfam" id="PF00534"/>
    </source>
</evidence>
<comment type="caution">
    <text evidence="4">The sequence shown here is derived from an EMBL/GenBank/DDBJ whole genome shotgun (WGS) entry which is preliminary data.</text>
</comment>
<evidence type="ECO:0000313" key="4">
    <source>
        <dbReference type="EMBL" id="MCI2285071.1"/>
    </source>
</evidence>
<keyword evidence="1" id="KW-0472">Membrane</keyword>
<reference evidence="4" key="1">
    <citation type="submission" date="2022-01" db="EMBL/GenBank/DDBJ databases">
        <title>Colwellia maritima, isolated from seawater.</title>
        <authorList>
            <person name="Kristyanto S."/>
            <person name="Jung J."/>
            <person name="Jeon C.O."/>
        </authorList>
    </citation>
    <scope>NUCLEOTIDE SEQUENCE</scope>
    <source>
        <strain evidence="4">MSW7</strain>
    </source>
</reference>
<keyword evidence="1" id="KW-0812">Transmembrane</keyword>
<keyword evidence="1" id="KW-1133">Transmembrane helix</keyword>
<dbReference type="Gene3D" id="3.40.50.2000">
    <property type="entry name" value="Glycogen Phosphorylase B"/>
    <property type="match status" value="2"/>
</dbReference>
<dbReference type="PANTHER" id="PTHR45947">
    <property type="entry name" value="SULFOQUINOVOSYL TRANSFERASE SQD2"/>
    <property type="match status" value="1"/>
</dbReference>
<dbReference type="InterPro" id="IPR050194">
    <property type="entry name" value="Glycosyltransferase_grp1"/>
</dbReference>
<dbReference type="EMBL" id="JAKKSL010000004">
    <property type="protein sequence ID" value="MCI2285071.1"/>
    <property type="molecule type" value="Genomic_DNA"/>
</dbReference>
<dbReference type="CDD" id="cd03801">
    <property type="entry name" value="GT4_PimA-like"/>
    <property type="match status" value="1"/>
</dbReference>
<dbReference type="InterPro" id="IPR028098">
    <property type="entry name" value="Glyco_trans_4-like_N"/>
</dbReference>
<proteinExistence type="predicted"/>